<feature type="transmembrane region" description="Helical" evidence="1">
    <location>
        <begin position="334"/>
        <end position="353"/>
    </location>
</feature>
<dbReference type="PRINTS" id="PR00702">
    <property type="entry name" value="ACRIFLAVINRP"/>
</dbReference>
<gene>
    <name evidence="2" type="ORF">RY831_18660</name>
</gene>
<dbReference type="InterPro" id="IPR001036">
    <property type="entry name" value="Acrflvin-R"/>
</dbReference>
<feature type="transmembrane region" description="Helical" evidence="1">
    <location>
        <begin position="955"/>
        <end position="974"/>
    </location>
</feature>
<proteinExistence type="predicted"/>
<protein>
    <submittedName>
        <fullName evidence="2">Efflux RND transporter permease subunit</fullName>
    </submittedName>
</protein>
<keyword evidence="1" id="KW-0472">Membrane</keyword>
<feature type="transmembrane region" description="Helical" evidence="1">
    <location>
        <begin position="390"/>
        <end position="411"/>
    </location>
</feature>
<dbReference type="Proteomes" id="UP001352263">
    <property type="component" value="Unassembled WGS sequence"/>
</dbReference>
<feature type="transmembrane region" description="Helical" evidence="1">
    <location>
        <begin position="854"/>
        <end position="872"/>
    </location>
</feature>
<evidence type="ECO:0000313" key="2">
    <source>
        <dbReference type="EMBL" id="MEC4721191.1"/>
    </source>
</evidence>
<dbReference type="InterPro" id="IPR027463">
    <property type="entry name" value="AcrB_DN_DC_subdom"/>
</dbReference>
<feature type="transmembrane region" description="Helical" evidence="1">
    <location>
        <begin position="431"/>
        <end position="451"/>
    </location>
</feature>
<reference evidence="2 3" key="1">
    <citation type="submission" date="2023-10" db="EMBL/GenBank/DDBJ databases">
        <title>Noviherbaspirillum sp. CPCC 100848 genome assembly.</title>
        <authorList>
            <person name="Li X.Y."/>
            <person name="Fang X.M."/>
        </authorList>
    </citation>
    <scope>NUCLEOTIDE SEQUENCE [LARGE SCALE GENOMIC DNA]</scope>
    <source>
        <strain evidence="2 3">CPCC 100848</strain>
    </source>
</reference>
<keyword evidence="1" id="KW-1133">Transmembrane helix</keyword>
<keyword evidence="3" id="KW-1185">Reference proteome</keyword>
<dbReference type="SUPFAM" id="SSF82866">
    <property type="entry name" value="Multidrug efflux transporter AcrB transmembrane domain"/>
    <property type="match status" value="2"/>
</dbReference>
<feature type="transmembrane region" description="Helical" evidence="1">
    <location>
        <begin position="986"/>
        <end position="1012"/>
    </location>
</feature>
<name>A0ABU6JCL8_9BURK</name>
<evidence type="ECO:0000256" key="1">
    <source>
        <dbReference type="SAM" id="Phobius"/>
    </source>
</evidence>
<feature type="transmembrane region" description="Helical" evidence="1">
    <location>
        <begin position="12"/>
        <end position="32"/>
    </location>
</feature>
<dbReference type="Gene3D" id="3.30.70.1430">
    <property type="entry name" value="Multidrug efflux transporter AcrB pore domain"/>
    <property type="match status" value="2"/>
</dbReference>
<dbReference type="SUPFAM" id="SSF82693">
    <property type="entry name" value="Multidrug efflux transporter AcrB pore domain, PN1, PN2, PC1 and PC2 subdomains"/>
    <property type="match status" value="3"/>
</dbReference>
<dbReference type="Pfam" id="PF00873">
    <property type="entry name" value="ACR_tran"/>
    <property type="match status" value="1"/>
</dbReference>
<feature type="transmembrane region" description="Helical" evidence="1">
    <location>
        <begin position="360"/>
        <end position="384"/>
    </location>
</feature>
<feature type="transmembrane region" description="Helical" evidence="1">
    <location>
        <begin position="909"/>
        <end position="934"/>
    </location>
</feature>
<dbReference type="Gene3D" id="3.30.2090.10">
    <property type="entry name" value="Multidrug efflux transporter AcrB TolC docking domain, DN and DC subdomains"/>
    <property type="match status" value="2"/>
</dbReference>
<feature type="transmembrane region" description="Helical" evidence="1">
    <location>
        <begin position="884"/>
        <end position="903"/>
    </location>
</feature>
<evidence type="ECO:0000313" key="3">
    <source>
        <dbReference type="Proteomes" id="UP001352263"/>
    </source>
</evidence>
<dbReference type="PANTHER" id="PTHR32063">
    <property type="match status" value="1"/>
</dbReference>
<dbReference type="PANTHER" id="PTHR32063:SF14">
    <property type="entry name" value="BLL4319 PROTEIN"/>
    <property type="match status" value="1"/>
</dbReference>
<comment type="caution">
    <text evidence="2">The sequence shown here is derived from an EMBL/GenBank/DDBJ whole genome shotgun (WGS) entry which is preliminary data.</text>
</comment>
<dbReference type="RefSeq" id="WP_326507898.1">
    <property type="nucleotide sequence ID" value="NZ_JAWIIV010000016.1"/>
</dbReference>
<feature type="transmembrane region" description="Helical" evidence="1">
    <location>
        <begin position="463"/>
        <end position="490"/>
    </location>
</feature>
<dbReference type="EMBL" id="JAWIIV010000016">
    <property type="protein sequence ID" value="MEC4721191.1"/>
    <property type="molecule type" value="Genomic_DNA"/>
</dbReference>
<dbReference type="Gene3D" id="3.30.70.1320">
    <property type="entry name" value="Multidrug efflux transporter AcrB pore domain like"/>
    <property type="match status" value="1"/>
</dbReference>
<feature type="transmembrane region" description="Helical" evidence="1">
    <location>
        <begin position="519"/>
        <end position="544"/>
    </location>
</feature>
<accession>A0ABU6JCL8</accession>
<dbReference type="Gene3D" id="1.20.1640.10">
    <property type="entry name" value="Multidrug efflux transporter AcrB transmembrane domain"/>
    <property type="match status" value="2"/>
</dbReference>
<organism evidence="2 3">
    <name type="scientific">Noviherbaspirillum album</name>
    <dbReference type="NCBI Taxonomy" id="3080276"/>
    <lineage>
        <taxon>Bacteria</taxon>
        <taxon>Pseudomonadati</taxon>
        <taxon>Pseudomonadota</taxon>
        <taxon>Betaproteobacteria</taxon>
        <taxon>Burkholderiales</taxon>
        <taxon>Oxalobacteraceae</taxon>
        <taxon>Noviherbaspirillum</taxon>
    </lineage>
</organism>
<keyword evidence="1" id="KW-0812">Transmembrane</keyword>
<sequence length="1033" mass="112305">MVISDICIRRPVFATVLSLVIVLIGLVCYKRLAVREYPKIDEPVVTVETRYPGASSEIVESQVTKPMEDSIAGIDGIDVLTSISRAEQSQITVRFRLEKDPDSGANDVRDRVSRVRSKLPQTIEEPVIAKVEADASPIIWLSFSSDTLSSLELTDIANRIVKPRLQLLPGAADVRIGGERKYAMRIWLNRDKLAAYRLTPADVEDALRKQNIEIPAGRIESKQREFSVVSQTDLTTPMQFEDVVIRSVNGYAVRVRDVASVEIGPAVERSSVRFNGQNAVSLGVIRQATANPLELAGYVKAELPRLNEELEPQGVKIRISVDNTVFIERSISSVYKTIGEAVILVALVIFVFLRSVRASIIPLVTIPVSLIGAFAIMSLAGFSINTLTLLALVLAIGLVVDDAIVVLENIYRHIEDGMRPFEAALRGAKEIGFAVIAMTMTLAAVYAPVAFTPGRTGRLFAEFALTLAGAVVVSGFIALTLSPMMCSVLLKHQPQQQHGVIYRAIESVLNAMTSAYRRLLGLVLGARWLVVLMYLVVIGGLVWLGSTMKKELAPVEDRGIIFTALAGPDGASLAYTEKYARQLEGIAAETKEIDRVFIIAGNPTVERGVAFMRTVDWSERNRSTIDMIKEMQPKMAGVPGVLAFPNAPPSLGQSIRERPVNLVVLTNASYEDLQQVAQRIVTEASKNPGLSNIDTDLRLNKPQVNVEVDRDKAADAGVQIETVGRTLETMLGGRNVTRFKKDGDQYDVIVQIKNGERDAPDDINNIFVRAVSKTAGGQEQMVPLSSLLKVREAVAPRELNHFGQRRAVVISANLANGYTQGEAIDFMEDTARAILKPGYATDLSGSSREYRSSAGSLVMTFVLALAFIYLVLAAQFESFVDPFIIMLTVPLSMAGALAALQLTGGTLNVYSQIGLITLVGLITKHGILIVEFINQLREEGKPLQEAIVEAAVLRLRPILMTTGAMVLGAIPLALATGAGAESRVQIGWVIVGGMSFGTLLTLFVVPTFYTFFARQKTHAPEPGTLPAPAATTY</sequence>
<dbReference type="SUPFAM" id="SSF82714">
    <property type="entry name" value="Multidrug efflux transporter AcrB TolC docking domain, DN and DC subdomains"/>
    <property type="match status" value="2"/>
</dbReference>
<dbReference type="Gene3D" id="3.30.70.1440">
    <property type="entry name" value="Multidrug efflux transporter AcrB pore domain"/>
    <property type="match status" value="1"/>
</dbReference>